<protein>
    <recommendedName>
        <fullName evidence="2">G-patch domain-containing protein</fullName>
    </recommendedName>
</protein>
<dbReference type="Proteomes" id="UP000308199">
    <property type="component" value="Unassembled WGS sequence"/>
</dbReference>
<evidence type="ECO:0000313" key="4">
    <source>
        <dbReference type="Proteomes" id="UP000308199"/>
    </source>
</evidence>
<dbReference type="InterPro" id="IPR000467">
    <property type="entry name" value="G_patch_dom"/>
</dbReference>
<feature type="compositionally biased region" description="Low complexity" evidence="1">
    <location>
        <begin position="250"/>
        <end position="271"/>
    </location>
</feature>
<dbReference type="EMBL" id="SGPK01001526">
    <property type="protein sequence ID" value="THG92821.1"/>
    <property type="molecule type" value="Genomic_DNA"/>
</dbReference>
<dbReference type="PANTHER" id="PTHR47251:SF1">
    <property type="entry name" value="FINGER DOMAIN PROTEIN, PUTATIVE (AFU_ORTHOLOGUE AFUA_3G04180)-RELATED"/>
    <property type="match status" value="1"/>
</dbReference>
<dbReference type="SMART" id="SM00443">
    <property type="entry name" value="G_patch"/>
    <property type="match status" value="1"/>
</dbReference>
<evidence type="ECO:0000313" key="3">
    <source>
        <dbReference type="EMBL" id="THG92821.1"/>
    </source>
</evidence>
<feature type="domain" description="G-patch" evidence="2">
    <location>
        <begin position="87"/>
        <end position="133"/>
    </location>
</feature>
<evidence type="ECO:0000256" key="1">
    <source>
        <dbReference type="SAM" id="MobiDB-lite"/>
    </source>
</evidence>
<feature type="non-terminal residue" evidence="3">
    <location>
        <position position="271"/>
    </location>
</feature>
<feature type="compositionally biased region" description="Polar residues" evidence="1">
    <location>
        <begin position="42"/>
        <end position="51"/>
    </location>
</feature>
<dbReference type="OrthoDB" id="4822at2759"/>
<name>A0A4S4K516_9AGAM</name>
<accession>A0A4S4K516</accession>
<reference evidence="3 4" key="1">
    <citation type="submission" date="2019-02" db="EMBL/GenBank/DDBJ databases">
        <title>Genome sequencing of the rare red list fungi Phellinidium pouzarii.</title>
        <authorList>
            <person name="Buettner E."/>
            <person name="Kellner H."/>
        </authorList>
    </citation>
    <scope>NUCLEOTIDE SEQUENCE [LARGE SCALE GENOMIC DNA]</scope>
    <source>
        <strain evidence="3 4">DSM 108285</strain>
    </source>
</reference>
<dbReference type="PROSITE" id="PS50174">
    <property type="entry name" value="G_PATCH"/>
    <property type="match status" value="1"/>
</dbReference>
<sequence length="271" mass="29347">MSSNTIARWDAIPMIGDSGPAASANKRSRSDAEHNDDDSSEDNVSLVSRSPSPAPPGDVEMKDVNLYDEHVRGTAREVITVETKIRSSNKGFAMLAKMGWAEGTPLGISGEGRVDPVPFTIKQDSMGLGKITQDVRMIETTVSQRRNLDSERMQFETAEQREKREYDEHTNSYAHHHKARMKDMNANHPMKVGGKEEAEKRKEKERKREEKELRKMAKAVGIKMSTPSAAAGLATVSSTPALSAAGGRQPASSTSTPAAAPSVPSSGGWAA</sequence>
<dbReference type="Pfam" id="PF01585">
    <property type="entry name" value="G-patch"/>
    <property type="match status" value="1"/>
</dbReference>
<feature type="region of interest" description="Disordered" evidence="1">
    <location>
        <begin position="241"/>
        <end position="271"/>
    </location>
</feature>
<gene>
    <name evidence="3" type="ORF">EW145_g8574</name>
</gene>
<organism evidence="3 4">
    <name type="scientific">Phellinidium pouzarii</name>
    <dbReference type="NCBI Taxonomy" id="167371"/>
    <lineage>
        <taxon>Eukaryota</taxon>
        <taxon>Fungi</taxon>
        <taxon>Dikarya</taxon>
        <taxon>Basidiomycota</taxon>
        <taxon>Agaricomycotina</taxon>
        <taxon>Agaricomycetes</taxon>
        <taxon>Hymenochaetales</taxon>
        <taxon>Hymenochaetaceae</taxon>
        <taxon>Phellinidium</taxon>
    </lineage>
</organism>
<comment type="caution">
    <text evidence="3">The sequence shown here is derived from an EMBL/GenBank/DDBJ whole genome shotgun (WGS) entry which is preliminary data.</text>
</comment>
<proteinExistence type="predicted"/>
<feature type="compositionally biased region" description="Basic and acidic residues" evidence="1">
    <location>
        <begin position="156"/>
        <end position="170"/>
    </location>
</feature>
<dbReference type="AlphaFoldDB" id="A0A4S4K516"/>
<feature type="region of interest" description="Disordered" evidence="1">
    <location>
        <begin position="156"/>
        <end position="229"/>
    </location>
</feature>
<dbReference type="PANTHER" id="PTHR47251">
    <property type="entry name" value="FINGER DOMAIN PROTEIN, PUTATIVE (AFU_ORTHOLOGUE AFUA_3G04180)-RELATED"/>
    <property type="match status" value="1"/>
</dbReference>
<feature type="region of interest" description="Disordered" evidence="1">
    <location>
        <begin position="1"/>
        <end position="62"/>
    </location>
</feature>
<evidence type="ECO:0000259" key="2">
    <source>
        <dbReference type="PROSITE" id="PS50174"/>
    </source>
</evidence>
<keyword evidence="4" id="KW-1185">Reference proteome</keyword>
<dbReference type="GO" id="GO:0003676">
    <property type="term" value="F:nucleic acid binding"/>
    <property type="evidence" value="ECO:0007669"/>
    <property type="project" value="InterPro"/>
</dbReference>
<feature type="compositionally biased region" description="Basic and acidic residues" evidence="1">
    <location>
        <begin position="193"/>
        <end position="215"/>
    </location>
</feature>